<feature type="transmembrane region" description="Helical" evidence="1">
    <location>
        <begin position="248"/>
        <end position="270"/>
    </location>
</feature>
<feature type="transmembrane region" description="Helical" evidence="1">
    <location>
        <begin position="282"/>
        <end position="301"/>
    </location>
</feature>
<proteinExistence type="predicted"/>
<feature type="transmembrane region" description="Helical" evidence="1">
    <location>
        <begin position="104"/>
        <end position="124"/>
    </location>
</feature>
<dbReference type="AlphaFoldDB" id="A0A2H0BH27"/>
<name>A0A2H0BH27_UNCKA</name>
<feature type="transmembrane region" description="Helical" evidence="1">
    <location>
        <begin position="35"/>
        <end position="53"/>
    </location>
</feature>
<comment type="caution">
    <text evidence="2">The sequence shown here is derived from an EMBL/GenBank/DDBJ whole genome shotgun (WGS) entry which is preliminary data.</text>
</comment>
<evidence type="ECO:0000256" key="1">
    <source>
        <dbReference type="SAM" id="Phobius"/>
    </source>
</evidence>
<feature type="transmembrane region" description="Helical" evidence="1">
    <location>
        <begin position="144"/>
        <end position="165"/>
    </location>
</feature>
<feature type="transmembrane region" description="Helical" evidence="1">
    <location>
        <begin position="215"/>
        <end position="236"/>
    </location>
</feature>
<keyword evidence="1" id="KW-0472">Membrane</keyword>
<dbReference type="EMBL" id="PCSU01000009">
    <property type="protein sequence ID" value="PIP56869.1"/>
    <property type="molecule type" value="Genomic_DNA"/>
</dbReference>
<reference evidence="2 3" key="1">
    <citation type="submission" date="2017-09" db="EMBL/GenBank/DDBJ databases">
        <title>Depth-based differentiation of microbial function through sediment-hosted aquifers and enrichment of novel symbionts in the deep terrestrial subsurface.</title>
        <authorList>
            <person name="Probst A.J."/>
            <person name="Ladd B."/>
            <person name="Jarett J.K."/>
            <person name="Geller-Mcgrath D.E."/>
            <person name="Sieber C.M."/>
            <person name="Emerson J.B."/>
            <person name="Anantharaman K."/>
            <person name="Thomas B.C."/>
            <person name="Malmstrom R."/>
            <person name="Stieglmeier M."/>
            <person name="Klingl A."/>
            <person name="Woyke T."/>
            <person name="Ryan C.M."/>
            <person name="Banfield J.F."/>
        </authorList>
    </citation>
    <scope>NUCLEOTIDE SEQUENCE [LARGE SCALE GENOMIC DNA]</scope>
    <source>
        <strain evidence="2">CG22_combo_CG10-13_8_21_14_all_39_12</strain>
    </source>
</reference>
<evidence type="ECO:0000313" key="3">
    <source>
        <dbReference type="Proteomes" id="UP000228495"/>
    </source>
</evidence>
<keyword evidence="1" id="KW-1133">Transmembrane helix</keyword>
<sequence length="468" mass="52770">MENIMLVITIGIVFMGLLSGVIVLLSNPNLRERQYYFILVLFIVGFSVTNFYTDHVAFSSEVRELALKWNFSLGPLSALFFYLFINEFTSSKVQGLVGRNIEKLLIISILFTAILSFVGDLLIRDVYILEGGAQVFITSAWDNLYVFVITIPVFWSLYILTVKYLQSEGFERLRLKPIVVGASIPAVLNVIILFLQRFLILRNFSGNSEVLAVEILPAISRSSFIVFFVFCSYAILRHQLFGIRVVLGKVFTWFGIATFFFGSFYVTLWFEQFIFSSPFEPVAIFLNIIIALSMAMIFSLYEKQLHHFVRTKFLFISYDIEDIKLELTELMDVNQSVSEKLVVFSGLIDDVFKIKKVGCVLYGVDFEEPVTSWVGFSPDEAVLLENEKLVNDLIENSPEGTVVPSKALGVGRDVMAVLGTMNTVGLGHYKIAGKEIVFILGGTVYSKVLSESDMLNIDSLVGVLLKHL</sequence>
<evidence type="ECO:0000313" key="2">
    <source>
        <dbReference type="EMBL" id="PIP56869.1"/>
    </source>
</evidence>
<evidence type="ECO:0008006" key="4">
    <source>
        <dbReference type="Google" id="ProtNLM"/>
    </source>
</evidence>
<keyword evidence="1" id="KW-0812">Transmembrane</keyword>
<accession>A0A2H0BH27</accession>
<gene>
    <name evidence="2" type="ORF">COX05_00760</name>
</gene>
<feature type="transmembrane region" description="Helical" evidence="1">
    <location>
        <begin position="177"/>
        <end position="195"/>
    </location>
</feature>
<feature type="transmembrane region" description="Helical" evidence="1">
    <location>
        <begin position="65"/>
        <end position="84"/>
    </location>
</feature>
<feature type="transmembrane region" description="Helical" evidence="1">
    <location>
        <begin position="6"/>
        <end position="26"/>
    </location>
</feature>
<protein>
    <recommendedName>
        <fullName evidence="4">Histidine kinase N-terminal 7TM region domain-containing protein</fullName>
    </recommendedName>
</protein>
<dbReference type="Proteomes" id="UP000228495">
    <property type="component" value="Unassembled WGS sequence"/>
</dbReference>
<organism evidence="2 3">
    <name type="scientific">candidate division WWE3 bacterium CG22_combo_CG10-13_8_21_14_all_39_12</name>
    <dbReference type="NCBI Taxonomy" id="1975094"/>
    <lineage>
        <taxon>Bacteria</taxon>
        <taxon>Katanobacteria</taxon>
    </lineage>
</organism>